<reference evidence="5 6" key="1">
    <citation type="journal article" date="2015" name="Int. J. Syst. Evol. Microbiol.">
        <title>Aestuariivita atlantica sp. nov., isolated from deep sea sediment of the Atlantic Ocean.</title>
        <authorList>
            <person name="Li G."/>
            <person name="Lai Q."/>
            <person name="Du Y."/>
            <person name="Liu X."/>
            <person name="Sun F."/>
            <person name="Shao Z."/>
        </authorList>
    </citation>
    <scope>NUCLEOTIDE SEQUENCE [LARGE SCALE GENOMIC DNA]</scope>
    <source>
        <strain evidence="5 6">22II-S11-z3</strain>
    </source>
</reference>
<evidence type="ECO:0000256" key="1">
    <source>
        <dbReference type="ARBA" id="ARBA00007734"/>
    </source>
</evidence>
<dbReference type="InterPro" id="IPR023346">
    <property type="entry name" value="Lysozyme-like_dom_sf"/>
</dbReference>
<feature type="signal peptide" evidence="3">
    <location>
        <begin position="1"/>
        <end position="18"/>
    </location>
</feature>
<evidence type="ECO:0000313" key="5">
    <source>
        <dbReference type="EMBL" id="KNG95582.1"/>
    </source>
</evidence>
<evidence type="ECO:0000256" key="2">
    <source>
        <dbReference type="ARBA" id="ARBA00009387"/>
    </source>
</evidence>
<evidence type="ECO:0000313" key="6">
    <source>
        <dbReference type="Proteomes" id="UP000036938"/>
    </source>
</evidence>
<dbReference type="Pfam" id="PF01464">
    <property type="entry name" value="SLT"/>
    <property type="match status" value="1"/>
</dbReference>
<dbReference type="AlphaFoldDB" id="A0A0L1JV64"/>
<feature type="domain" description="Transglycosylase SLT" evidence="4">
    <location>
        <begin position="55"/>
        <end position="139"/>
    </location>
</feature>
<protein>
    <submittedName>
        <fullName evidence="5">Transglycosylase</fullName>
    </submittedName>
</protein>
<dbReference type="PANTHER" id="PTHR37423:SF2">
    <property type="entry name" value="MEMBRANE-BOUND LYTIC MUREIN TRANSGLYCOSYLASE C"/>
    <property type="match status" value="1"/>
</dbReference>
<sequence length="296" mass="33416">MRARLLLFLMLWAGPAWADPREGWCSSGEWDHVMCIRPAHFVHDTCQALDYFARAHGLNRYFFTRLIWQESRFDPNALSPANAMGIAQFIRSTAKLRGLRDPYNPAEALEHSAEYLGEMQRRYGNMGLAAVGYNGGERRAEGLMQGGGLARETINYVRIITGLTAETWRDTPPDKLDLRLDPGKGFIEACHALARGRRLTKLKITPPEPVLKPWGVQLAWGTTQAKSKAAFRRQTAACRGAVKGERVDYVNVRNRVRTKPAYVMARISRNTRKAADRFCNSLRRAGCTCAVYSNRQ</sequence>
<dbReference type="InterPro" id="IPR008258">
    <property type="entry name" value="Transglycosylase_SLT_dom_1"/>
</dbReference>
<dbReference type="STRING" id="1317121.ATO11_03070"/>
<evidence type="ECO:0000256" key="3">
    <source>
        <dbReference type="SAM" id="SignalP"/>
    </source>
</evidence>
<dbReference type="EMBL" id="AQQZ01000001">
    <property type="protein sequence ID" value="KNG95582.1"/>
    <property type="molecule type" value="Genomic_DNA"/>
</dbReference>
<keyword evidence="3" id="KW-0732">Signal</keyword>
<gene>
    <name evidence="5" type="ORF">ATO11_03070</name>
</gene>
<comment type="caution">
    <text evidence="5">The sequence shown here is derived from an EMBL/GenBank/DDBJ whole genome shotgun (WGS) entry which is preliminary data.</text>
</comment>
<dbReference type="CDD" id="cd00254">
    <property type="entry name" value="LT-like"/>
    <property type="match status" value="1"/>
</dbReference>
<feature type="chain" id="PRO_5005553951" evidence="3">
    <location>
        <begin position="19"/>
        <end position="296"/>
    </location>
</feature>
<dbReference type="OrthoDB" id="9815002at2"/>
<dbReference type="PANTHER" id="PTHR37423">
    <property type="entry name" value="SOLUBLE LYTIC MUREIN TRANSGLYCOSYLASE-RELATED"/>
    <property type="match status" value="1"/>
</dbReference>
<name>A0A0L1JV64_9RHOB</name>
<keyword evidence="6" id="KW-1185">Reference proteome</keyword>
<proteinExistence type="inferred from homology"/>
<comment type="similarity">
    <text evidence="2">Belongs to the virb1 family.</text>
</comment>
<accession>A0A0L1JV64</accession>
<organism evidence="5 6">
    <name type="scientific">Pseudaestuariivita atlantica</name>
    <dbReference type="NCBI Taxonomy" id="1317121"/>
    <lineage>
        <taxon>Bacteria</taxon>
        <taxon>Pseudomonadati</taxon>
        <taxon>Pseudomonadota</taxon>
        <taxon>Alphaproteobacteria</taxon>
        <taxon>Rhodobacterales</taxon>
        <taxon>Paracoccaceae</taxon>
        <taxon>Pseudaestuariivita</taxon>
    </lineage>
</organism>
<evidence type="ECO:0000259" key="4">
    <source>
        <dbReference type="Pfam" id="PF01464"/>
    </source>
</evidence>
<dbReference type="RefSeq" id="WP_050529320.1">
    <property type="nucleotide sequence ID" value="NZ_AQQZ01000001.1"/>
</dbReference>
<comment type="similarity">
    <text evidence="1">Belongs to the transglycosylase Slt family.</text>
</comment>
<dbReference type="SUPFAM" id="SSF53955">
    <property type="entry name" value="Lysozyme-like"/>
    <property type="match status" value="1"/>
</dbReference>
<dbReference type="Proteomes" id="UP000036938">
    <property type="component" value="Unassembled WGS sequence"/>
</dbReference>
<dbReference type="Gene3D" id="1.10.530.10">
    <property type="match status" value="1"/>
</dbReference>